<sequence>MRAKKSTKSYQVKKTRYLKIPYLKDRKGVIYLQKRAFYLNIWFGLFLLTFIAFLITLSLLRTSLITNHSLKNKEQTTNLTATKQQKVTANKTLQLTESGRAGDLELTVNSVKSESEIKEGNFKTYQSENGIFALINVSLKNTGHSTATINVNDFKLVTDEKKEYMPSILAGLTTKYITFESMNPDLTVSGFLVFEIPKTIDLANADLYFTYDGTLLTSHLKKSN</sequence>
<keyword evidence="1" id="KW-0732">Signal</keyword>
<evidence type="ECO:0000259" key="3">
    <source>
        <dbReference type="Pfam" id="PF11611"/>
    </source>
</evidence>
<keyword evidence="2" id="KW-0472">Membrane</keyword>
<reference evidence="4 5" key="1">
    <citation type="journal article" date="2010" name="Int. J. Syst. Evol. Microbiol.">
        <title>Vagococcus penaei sp. nov., isolated from spoilage microbiota of cooked shrimp (Penaeus vannamei).</title>
        <authorList>
            <person name="Jaffres E."/>
            <person name="Prevost H."/>
            <person name="Rossero A."/>
            <person name="Joffraud J.J."/>
            <person name="Dousset X."/>
        </authorList>
    </citation>
    <scope>NUCLEOTIDE SEQUENCE [LARGE SCALE GENOMIC DNA]</scope>
    <source>
        <strain evidence="4 5">CD276</strain>
    </source>
</reference>
<dbReference type="STRING" id="633807.BW732_10175"/>
<feature type="transmembrane region" description="Helical" evidence="2">
    <location>
        <begin position="36"/>
        <end position="60"/>
    </location>
</feature>
<dbReference type="InterPro" id="IPR029050">
    <property type="entry name" value="Immunoprotect_excell_Ig-like"/>
</dbReference>
<evidence type="ECO:0000256" key="2">
    <source>
        <dbReference type="SAM" id="Phobius"/>
    </source>
</evidence>
<evidence type="ECO:0000256" key="1">
    <source>
        <dbReference type="ARBA" id="ARBA00022729"/>
    </source>
</evidence>
<dbReference type="InterPro" id="IPR029051">
    <property type="entry name" value="DUF4352"/>
</dbReference>
<dbReference type="EMBL" id="CP019609">
    <property type="protein sequence ID" value="AQP54534.1"/>
    <property type="molecule type" value="Genomic_DNA"/>
</dbReference>
<keyword evidence="5" id="KW-1185">Reference proteome</keyword>
<dbReference type="AlphaFoldDB" id="A0A1Q2D7Z8"/>
<feature type="domain" description="DUF4352" evidence="3">
    <location>
        <begin position="96"/>
        <end position="199"/>
    </location>
</feature>
<dbReference type="Gene3D" id="2.60.40.1240">
    <property type="match status" value="1"/>
</dbReference>
<dbReference type="Proteomes" id="UP000188246">
    <property type="component" value="Chromosome"/>
</dbReference>
<proteinExistence type="predicted"/>
<evidence type="ECO:0000313" key="4">
    <source>
        <dbReference type="EMBL" id="AQP54534.1"/>
    </source>
</evidence>
<dbReference type="RefSeq" id="WP_161485555.1">
    <property type="nucleotide sequence ID" value="NZ_CP019609.1"/>
</dbReference>
<keyword evidence="2" id="KW-0812">Transmembrane</keyword>
<protein>
    <recommendedName>
        <fullName evidence="3">DUF4352 domain-containing protein</fullName>
    </recommendedName>
</protein>
<dbReference type="KEGG" id="vpi:BW732_10175"/>
<keyword evidence="2" id="KW-1133">Transmembrane helix</keyword>
<dbReference type="Pfam" id="PF11611">
    <property type="entry name" value="DUF4352"/>
    <property type="match status" value="1"/>
</dbReference>
<evidence type="ECO:0000313" key="5">
    <source>
        <dbReference type="Proteomes" id="UP000188246"/>
    </source>
</evidence>
<gene>
    <name evidence="4" type="ORF">BW732_10175</name>
</gene>
<organism evidence="4 5">
    <name type="scientific">Vagococcus penaei</name>
    <dbReference type="NCBI Taxonomy" id="633807"/>
    <lineage>
        <taxon>Bacteria</taxon>
        <taxon>Bacillati</taxon>
        <taxon>Bacillota</taxon>
        <taxon>Bacilli</taxon>
        <taxon>Lactobacillales</taxon>
        <taxon>Enterococcaceae</taxon>
        <taxon>Vagococcus</taxon>
    </lineage>
</organism>
<accession>A0A1Q2D7Z8</accession>
<name>A0A1Q2D7Z8_9ENTE</name>